<feature type="compositionally biased region" description="Polar residues" evidence="1">
    <location>
        <begin position="1"/>
        <end position="18"/>
    </location>
</feature>
<organism evidence="2 3">
    <name type="scientific">Cladophialophora carrionii</name>
    <dbReference type="NCBI Taxonomy" id="86049"/>
    <lineage>
        <taxon>Eukaryota</taxon>
        <taxon>Fungi</taxon>
        <taxon>Dikarya</taxon>
        <taxon>Ascomycota</taxon>
        <taxon>Pezizomycotina</taxon>
        <taxon>Eurotiomycetes</taxon>
        <taxon>Chaetothyriomycetidae</taxon>
        <taxon>Chaetothyriales</taxon>
        <taxon>Herpotrichiellaceae</taxon>
        <taxon>Cladophialophora</taxon>
    </lineage>
</organism>
<evidence type="ECO:0000313" key="3">
    <source>
        <dbReference type="Proteomes" id="UP000094526"/>
    </source>
</evidence>
<gene>
    <name evidence="2" type="ORF">CLCR_04468</name>
</gene>
<dbReference type="EMBL" id="LGRB01000012">
    <property type="protein sequence ID" value="OCT48084.1"/>
    <property type="molecule type" value="Genomic_DNA"/>
</dbReference>
<reference evidence="3" key="1">
    <citation type="submission" date="2015-07" db="EMBL/GenBank/DDBJ databases">
        <authorList>
            <person name="Teixeira M.M."/>
            <person name="Souza R.C."/>
            <person name="Almeida L.G."/>
            <person name="Vicente V.A."/>
            <person name="de Hoog S."/>
            <person name="Bocca A.L."/>
            <person name="de Almeida S.R."/>
            <person name="Vasconcelos A.T."/>
            <person name="Felipe M.S."/>
        </authorList>
    </citation>
    <scope>NUCLEOTIDE SEQUENCE [LARGE SCALE GENOMIC DNA]</scope>
    <source>
        <strain evidence="3">KSF</strain>
    </source>
</reference>
<proteinExistence type="predicted"/>
<dbReference type="Proteomes" id="UP000094526">
    <property type="component" value="Unassembled WGS sequence"/>
</dbReference>
<sequence length="85" mass="9534">MPDNSNDGPSRGQHQPLKSETIFARHFVRLSTPTHDAEGRTHSWYTLHPTPRRGGDSGSWRTTGVTGELPIAKLKRERKGENSRS</sequence>
<name>A0A1C1CHS6_9EURO</name>
<feature type="region of interest" description="Disordered" evidence="1">
    <location>
        <begin position="1"/>
        <end position="68"/>
    </location>
</feature>
<evidence type="ECO:0000256" key="1">
    <source>
        <dbReference type="SAM" id="MobiDB-lite"/>
    </source>
</evidence>
<accession>A0A1C1CHS6</accession>
<evidence type="ECO:0000313" key="2">
    <source>
        <dbReference type="EMBL" id="OCT48084.1"/>
    </source>
</evidence>
<comment type="caution">
    <text evidence="2">The sequence shown here is derived from an EMBL/GenBank/DDBJ whole genome shotgun (WGS) entry which is preliminary data.</text>
</comment>
<keyword evidence="3" id="KW-1185">Reference proteome</keyword>
<dbReference type="VEuPathDB" id="FungiDB:CLCR_04468"/>
<protein>
    <submittedName>
        <fullName evidence="2">Uncharacterized protein</fullName>
    </submittedName>
</protein>
<dbReference type="AlphaFoldDB" id="A0A1C1CHS6"/>